<comment type="caution">
    <text evidence="2">The sequence shown here is derived from an EMBL/GenBank/DDBJ whole genome shotgun (WGS) entry which is preliminary data.</text>
</comment>
<keyword evidence="1" id="KW-0812">Transmembrane</keyword>
<dbReference type="Proteomes" id="UP000679691">
    <property type="component" value="Unassembled WGS sequence"/>
</dbReference>
<dbReference type="RefSeq" id="WP_353547207.1">
    <property type="nucleotide sequence ID" value="NZ_JAGKSB010000009.1"/>
</dbReference>
<name>A0A8T4HC43_9SPHI</name>
<proteinExistence type="predicted"/>
<feature type="transmembrane region" description="Helical" evidence="1">
    <location>
        <begin position="46"/>
        <end position="67"/>
    </location>
</feature>
<dbReference type="AlphaFoldDB" id="A0A8T4HC43"/>
<keyword evidence="3" id="KW-1185">Reference proteome</keyword>
<protein>
    <recommendedName>
        <fullName evidence="4">DUF3649 domain-containing protein</fullName>
    </recommendedName>
</protein>
<feature type="transmembrane region" description="Helical" evidence="1">
    <location>
        <begin position="20"/>
        <end position="40"/>
    </location>
</feature>
<evidence type="ECO:0000313" key="3">
    <source>
        <dbReference type="Proteomes" id="UP000679691"/>
    </source>
</evidence>
<keyword evidence="1" id="KW-1133">Transmembrane helix</keyword>
<evidence type="ECO:0000313" key="2">
    <source>
        <dbReference type="EMBL" id="MBP3943706.1"/>
    </source>
</evidence>
<organism evidence="2 3">
    <name type="scientific">Rhinopithecimicrobium faecis</name>
    <dbReference type="NCBI Taxonomy" id="2820698"/>
    <lineage>
        <taxon>Bacteria</taxon>
        <taxon>Pseudomonadati</taxon>
        <taxon>Bacteroidota</taxon>
        <taxon>Sphingobacteriia</taxon>
        <taxon>Sphingobacteriales</taxon>
        <taxon>Sphingobacteriaceae</taxon>
        <taxon>Rhinopithecimicrobium</taxon>
    </lineage>
</organism>
<keyword evidence="1" id="KW-0472">Membrane</keyword>
<evidence type="ECO:0000256" key="1">
    <source>
        <dbReference type="SAM" id="Phobius"/>
    </source>
</evidence>
<reference evidence="2" key="1">
    <citation type="submission" date="2021-03" db="EMBL/GenBank/DDBJ databases">
        <authorList>
            <person name="Lu T."/>
            <person name="Wang Q."/>
            <person name="Han X."/>
        </authorList>
    </citation>
    <scope>NUCLEOTIDE SEQUENCE</scope>
    <source>
        <strain evidence="2">WQ 2009</strain>
    </source>
</reference>
<evidence type="ECO:0008006" key="4">
    <source>
        <dbReference type="Google" id="ProtNLM"/>
    </source>
</evidence>
<accession>A0A8T4HC43</accession>
<feature type="transmembrane region" description="Helical" evidence="1">
    <location>
        <begin position="74"/>
        <end position="92"/>
    </location>
</feature>
<gene>
    <name evidence="2" type="ORF">J5U18_09045</name>
</gene>
<dbReference type="EMBL" id="JAGKSB010000009">
    <property type="protein sequence ID" value="MBP3943706.1"/>
    <property type="molecule type" value="Genomic_DNA"/>
</dbReference>
<sequence>MPANKKYLSSPFQRFLKITAGFLGGYFVMLSFHLLLTYLITTPALIITACISGYILWAILLLVAFLAENGWRIWFYYLLLSALFFGLFYLKFYEY</sequence>